<dbReference type="CDD" id="cd18774">
    <property type="entry name" value="PDC2_HK_sensor"/>
    <property type="match status" value="1"/>
</dbReference>
<dbReference type="InterPro" id="IPR033479">
    <property type="entry name" value="dCache_1"/>
</dbReference>
<keyword evidence="2" id="KW-1003">Cell membrane</keyword>
<keyword evidence="4 6" id="KW-1133">Transmembrane helix</keyword>
<evidence type="ECO:0000259" key="7">
    <source>
        <dbReference type="Pfam" id="PF02743"/>
    </source>
</evidence>
<reference evidence="8" key="1">
    <citation type="journal article" date="2015" name="Nature">
        <title>Complex archaea that bridge the gap between prokaryotes and eukaryotes.</title>
        <authorList>
            <person name="Spang A."/>
            <person name="Saw J.H."/>
            <person name="Jorgensen S.L."/>
            <person name="Zaremba-Niedzwiedzka K."/>
            <person name="Martijn J."/>
            <person name="Lind A.E."/>
            <person name="van Eijk R."/>
            <person name="Schleper C."/>
            <person name="Guy L."/>
            <person name="Ettema T.J."/>
        </authorList>
    </citation>
    <scope>NUCLEOTIDE SEQUENCE</scope>
</reference>
<evidence type="ECO:0000256" key="5">
    <source>
        <dbReference type="ARBA" id="ARBA00023136"/>
    </source>
</evidence>
<dbReference type="Gene3D" id="3.30.450.20">
    <property type="entry name" value="PAS domain"/>
    <property type="match status" value="1"/>
</dbReference>
<feature type="domain" description="Cache" evidence="7">
    <location>
        <begin position="42"/>
        <end position="285"/>
    </location>
</feature>
<gene>
    <name evidence="8" type="ORF">LCGC14_1980390</name>
</gene>
<organism evidence="8">
    <name type="scientific">marine sediment metagenome</name>
    <dbReference type="NCBI Taxonomy" id="412755"/>
    <lineage>
        <taxon>unclassified sequences</taxon>
        <taxon>metagenomes</taxon>
        <taxon>ecological metagenomes</taxon>
    </lineage>
</organism>
<accession>A0A0F9HMF5</accession>
<evidence type="ECO:0000256" key="1">
    <source>
        <dbReference type="ARBA" id="ARBA00004651"/>
    </source>
</evidence>
<comment type="subcellular location">
    <subcellularLocation>
        <location evidence="1">Cell membrane</location>
        <topology evidence="1">Multi-pass membrane protein</topology>
    </subcellularLocation>
</comment>
<name>A0A0F9HMF5_9ZZZZ</name>
<dbReference type="AlphaFoldDB" id="A0A0F9HMF5"/>
<dbReference type="GO" id="GO:0005886">
    <property type="term" value="C:plasma membrane"/>
    <property type="evidence" value="ECO:0007669"/>
    <property type="project" value="UniProtKB-SubCell"/>
</dbReference>
<evidence type="ECO:0000256" key="3">
    <source>
        <dbReference type="ARBA" id="ARBA00022692"/>
    </source>
</evidence>
<sequence length="340" mass="38896">MAKKITLVLAIAVFTFFLIVPFISYRAYKSALKEEVFNHLVTTRDLLKLQIWNYFNQRYGDIDTLSRNPVISQGFARLTDAFHTYGLETSQFQKIKNLYQPLMEHYVSDYGYANIFFIHKDGDIIYSIMKEEFVGSNLLTGEFKNSGIARIFKRGLEDVSFGDYTWNNRINDYTAYFAAPVYNVDELSGVLIIEIPFLHLDTMLTQRAGLGQTGEMFLVGEDGLMRSNSRFSVEPTILKKEVDTEATREAFDGYVGTKIIDDYRGVSVLSAYTPLNLKFVDWILLAEIDEKEAFSVIHSVEMRLIILASTIGAIAIAYLYLAKRREDRHEISESVEETAT</sequence>
<feature type="transmembrane region" description="Helical" evidence="6">
    <location>
        <begin position="302"/>
        <end position="321"/>
    </location>
</feature>
<evidence type="ECO:0000256" key="2">
    <source>
        <dbReference type="ARBA" id="ARBA00022475"/>
    </source>
</evidence>
<evidence type="ECO:0000256" key="6">
    <source>
        <dbReference type="SAM" id="Phobius"/>
    </source>
</evidence>
<dbReference type="Pfam" id="PF02743">
    <property type="entry name" value="dCache_1"/>
    <property type="match status" value="1"/>
</dbReference>
<evidence type="ECO:0000256" key="4">
    <source>
        <dbReference type="ARBA" id="ARBA00022989"/>
    </source>
</evidence>
<dbReference type="EMBL" id="LAZR01022149">
    <property type="protein sequence ID" value="KKL82875.1"/>
    <property type="molecule type" value="Genomic_DNA"/>
</dbReference>
<keyword evidence="5 6" id="KW-0472">Membrane</keyword>
<keyword evidence="3 6" id="KW-0812">Transmembrane</keyword>
<comment type="caution">
    <text evidence="8">The sequence shown here is derived from an EMBL/GenBank/DDBJ whole genome shotgun (WGS) entry which is preliminary data.</text>
</comment>
<proteinExistence type="predicted"/>
<protein>
    <recommendedName>
        <fullName evidence="7">Cache domain-containing protein</fullName>
    </recommendedName>
</protein>
<evidence type="ECO:0000313" key="8">
    <source>
        <dbReference type="EMBL" id="KKL82875.1"/>
    </source>
</evidence>